<organism evidence="7 8">
    <name type="scientific">Rhodopirellula islandica</name>
    <dbReference type="NCBI Taxonomy" id="595434"/>
    <lineage>
        <taxon>Bacteria</taxon>
        <taxon>Pseudomonadati</taxon>
        <taxon>Planctomycetota</taxon>
        <taxon>Planctomycetia</taxon>
        <taxon>Pirellulales</taxon>
        <taxon>Pirellulaceae</taxon>
        <taxon>Rhodopirellula</taxon>
    </lineage>
</organism>
<keyword evidence="4" id="KW-0521">NADP</keyword>
<dbReference type="OrthoDB" id="9778740at2"/>
<evidence type="ECO:0000256" key="1">
    <source>
        <dbReference type="ARBA" id="ARBA00009183"/>
    </source>
</evidence>
<dbReference type="PIRSF" id="PIRSF000332">
    <property type="entry name" value="FMO"/>
    <property type="match status" value="1"/>
</dbReference>
<keyword evidence="5" id="KW-0560">Oxidoreductase</keyword>
<evidence type="ECO:0000313" key="7">
    <source>
        <dbReference type="EMBL" id="KLU01873.1"/>
    </source>
</evidence>
<keyword evidence="8" id="KW-1185">Reference proteome</keyword>
<evidence type="ECO:0000256" key="5">
    <source>
        <dbReference type="ARBA" id="ARBA00023002"/>
    </source>
</evidence>
<comment type="caution">
    <text evidence="7">The sequence shown here is derived from an EMBL/GenBank/DDBJ whole genome shotgun (WGS) entry which is preliminary data.</text>
</comment>
<reference evidence="7" key="1">
    <citation type="submission" date="2015-05" db="EMBL/GenBank/DDBJ databases">
        <title>Permanent draft genome of Rhodopirellula islandicus K833.</title>
        <authorList>
            <person name="Kizina J."/>
            <person name="Richter M."/>
            <person name="Glockner F.O."/>
            <person name="Harder J."/>
        </authorList>
    </citation>
    <scope>NUCLEOTIDE SEQUENCE [LARGE SCALE GENOMIC DNA]</scope>
    <source>
        <strain evidence="7">K833</strain>
    </source>
</reference>
<dbReference type="PRINTS" id="PR00370">
    <property type="entry name" value="FMOXYGENASE"/>
</dbReference>
<dbReference type="GO" id="GO:0004499">
    <property type="term" value="F:N,N-dimethylaniline monooxygenase activity"/>
    <property type="evidence" value="ECO:0007669"/>
    <property type="project" value="InterPro"/>
</dbReference>
<dbReference type="Pfam" id="PF00743">
    <property type="entry name" value="FMO-like"/>
    <property type="match status" value="1"/>
</dbReference>
<evidence type="ECO:0000256" key="4">
    <source>
        <dbReference type="ARBA" id="ARBA00022857"/>
    </source>
</evidence>
<dbReference type="InterPro" id="IPR050346">
    <property type="entry name" value="FMO-like"/>
</dbReference>
<dbReference type="InterPro" id="IPR000960">
    <property type="entry name" value="Flavin_mOase"/>
</dbReference>
<dbReference type="EMBL" id="LECT01000048">
    <property type="protein sequence ID" value="KLU01873.1"/>
    <property type="molecule type" value="Genomic_DNA"/>
</dbReference>
<sequence>MSEHASPVPVGSQVAVPKPKPRLAIVGCGSSGLVTLKNARDQLPDWEIVCFEKSDRITGCWGNPSPGFVSTSTKYTTQFACFPLFDDSVSGDGVSDFRDFFCDGEYGDYLESFATAFSLHSSIRCKTRVDQIRYVEASNEWQLKTRGLEPDDSPQRIEIFQAVIICTGLAARARTIPPSRAQSANQASLRSETPRLLNNAQQIDEIENQTVVVIGGGESAVDFADRLSRPERNNRVFLSLKSGIRVSPRYHPIHGVPSDFLRNRLMLSIHPDLRNWIGERFVKARIRYADAFRRWFPTHKASPSQQDEPQSDRERKKNDWAMRLTRAAKDDLFNMFHNKSDRFLDSVADDRICIVGPAADSLDTYFDFERERTRKLCPDVVVPAIGYESCLEALSDSEIQLSDFYLGCCHRRFRNLFLVGFARPIIGNVPTISEMQAKFAVKLLSGDCSLPIDFARQHDRDTSNQRMRFGKLNLAAIYPVEMIPYCDRLSRLMGDYPSLKRCGSLGAWFRVQLATSTTMHYELDDRSTRSRLSQAKVLMPPLFIVLLLMLKPVDWSYRLLTWRRRAPKKV</sequence>
<dbReference type="SUPFAM" id="SSF51905">
    <property type="entry name" value="FAD/NAD(P)-binding domain"/>
    <property type="match status" value="1"/>
</dbReference>
<dbReference type="GO" id="GO:0050661">
    <property type="term" value="F:NADP binding"/>
    <property type="evidence" value="ECO:0007669"/>
    <property type="project" value="InterPro"/>
</dbReference>
<dbReference type="InterPro" id="IPR020946">
    <property type="entry name" value="Flavin_mOase-like"/>
</dbReference>
<protein>
    <submittedName>
        <fullName evidence="7">Flavin-containing monooxygenase</fullName>
    </submittedName>
</protein>
<evidence type="ECO:0000256" key="3">
    <source>
        <dbReference type="ARBA" id="ARBA00022827"/>
    </source>
</evidence>
<dbReference type="Proteomes" id="UP000036367">
    <property type="component" value="Unassembled WGS sequence"/>
</dbReference>
<dbReference type="PATRIC" id="fig|595434.4.peg.5755"/>
<dbReference type="PANTHER" id="PTHR23023">
    <property type="entry name" value="DIMETHYLANILINE MONOOXYGENASE"/>
    <property type="match status" value="1"/>
</dbReference>
<dbReference type="InterPro" id="IPR036188">
    <property type="entry name" value="FAD/NAD-bd_sf"/>
</dbReference>
<keyword evidence="3" id="KW-0274">FAD</keyword>
<keyword evidence="2" id="KW-0285">Flavoprotein</keyword>
<evidence type="ECO:0000256" key="6">
    <source>
        <dbReference type="SAM" id="MobiDB-lite"/>
    </source>
</evidence>
<dbReference type="STRING" id="595434.RISK_006057"/>
<dbReference type="RefSeq" id="WP_047816966.1">
    <property type="nucleotide sequence ID" value="NZ_LECT01000048.1"/>
</dbReference>
<evidence type="ECO:0000256" key="2">
    <source>
        <dbReference type="ARBA" id="ARBA00022630"/>
    </source>
</evidence>
<gene>
    <name evidence="7" type="ORF">RISK_006057</name>
</gene>
<feature type="region of interest" description="Disordered" evidence="6">
    <location>
        <begin position="299"/>
        <end position="318"/>
    </location>
</feature>
<dbReference type="AlphaFoldDB" id="A0A0J1B5J3"/>
<accession>A0A0J1B5J3</accession>
<evidence type="ECO:0000313" key="8">
    <source>
        <dbReference type="Proteomes" id="UP000036367"/>
    </source>
</evidence>
<dbReference type="GO" id="GO:0050660">
    <property type="term" value="F:flavin adenine dinucleotide binding"/>
    <property type="evidence" value="ECO:0007669"/>
    <property type="project" value="InterPro"/>
</dbReference>
<keyword evidence="7" id="KW-0503">Monooxygenase</keyword>
<name>A0A0J1B5J3_RHOIS</name>
<comment type="similarity">
    <text evidence="1">Belongs to the FMO family.</text>
</comment>
<dbReference type="Gene3D" id="3.50.50.60">
    <property type="entry name" value="FAD/NAD(P)-binding domain"/>
    <property type="match status" value="2"/>
</dbReference>
<proteinExistence type="inferred from homology"/>